<protein>
    <recommendedName>
        <fullName evidence="2">Retroviral polymerase SH3-like domain-containing protein</fullName>
    </recommendedName>
</protein>
<evidence type="ECO:0000259" key="2">
    <source>
        <dbReference type="Pfam" id="PF25597"/>
    </source>
</evidence>
<keyword evidence="4" id="KW-1185">Reference proteome</keyword>
<dbReference type="Proteomes" id="UP000826656">
    <property type="component" value="Unassembled WGS sequence"/>
</dbReference>
<comment type="caution">
    <text evidence="3">The sequence shown here is derived from an EMBL/GenBank/DDBJ whole genome shotgun (WGS) entry which is preliminary data.</text>
</comment>
<sequence length="256" mass="29082">MDNLVPNDLPRAPQMNIDQHGHIMQMLDGNVSTANVMPYMADLSTRKLKGIGKKDDDLYFLVQLQNFSNYRVHDNVKSFASHDDNKDIIQFNTTVKGDLAHTPQQNGVAERKHKHILEVARALSTLPKKDIFAPRAIRSVFMGYSNVTKGYVCYDLQQQKFFINRDVVFHEEQYPFQHFPKETEPFFDVFSSFPDPSLHDECITDDLEPSPDLPPLSPESSPQSLVPISTTPVLVPPIISRSQSLRLSSKISKQTL</sequence>
<evidence type="ECO:0000256" key="1">
    <source>
        <dbReference type="SAM" id="MobiDB-lite"/>
    </source>
</evidence>
<dbReference type="Pfam" id="PF25597">
    <property type="entry name" value="SH3_retrovirus"/>
    <property type="match status" value="1"/>
</dbReference>
<name>A0ABQ7UTR4_SOLTU</name>
<gene>
    <name evidence="3" type="ORF">KY290_024806</name>
</gene>
<dbReference type="SUPFAM" id="SSF53098">
    <property type="entry name" value="Ribonuclease H-like"/>
    <property type="match status" value="1"/>
</dbReference>
<feature type="domain" description="Retroviral polymerase SH3-like" evidence="2">
    <location>
        <begin position="126"/>
        <end position="178"/>
    </location>
</feature>
<proteinExistence type="predicted"/>
<dbReference type="InterPro" id="IPR012337">
    <property type="entry name" value="RNaseH-like_sf"/>
</dbReference>
<organism evidence="3 4">
    <name type="scientific">Solanum tuberosum</name>
    <name type="common">Potato</name>
    <dbReference type="NCBI Taxonomy" id="4113"/>
    <lineage>
        <taxon>Eukaryota</taxon>
        <taxon>Viridiplantae</taxon>
        <taxon>Streptophyta</taxon>
        <taxon>Embryophyta</taxon>
        <taxon>Tracheophyta</taxon>
        <taxon>Spermatophyta</taxon>
        <taxon>Magnoliopsida</taxon>
        <taxon>eudicotyledons</taxon>
        <taxon>Gunneridae</taxon>
        <taxon>Pentapetalae</taxon>
        <taxon>asterids</taxon>
        <taxon>lamiids</taxon>
        <taxon>Solanales</taxon>
        <taxon>Solanaceae</taxon>
        <taxon>Solanoideae</taxon>
        <taxon>Solaneae</taxon>
        <taxon>Solanum</taxon>
    </lineage>
</organism>
<evidence type="ECO:0000313" key="3">
    <source>
        <dbReference type="EMBL" id="KAH0754536.1"/>
    </source>
</evidence>
<reference evidence="3 4" key="1">
    <citation type="journal article" date="2021" name="bioRxiv">
        <title>Chromosome-scale and haplotype-resolved genome assembly of a tetraploid potato cultivar.</title>
        <authorList>
            <person name="Sun H."/>
            <person name="Jiao W.-B."/>
            <person name="Krause K."/>
            <person name="Campoy J.A."/>
            <person name="Goel M."/>
            <person name="Folz-Donahue K."/>
            <person name="Kukat C."/>
            <person name="Huettel B."/>
            <person name="Schneeberger K."/>
        </authorList>
    </citation>
    <scope>NUCLEOTIDE SEQUENCE [LARGE SCALE GENOMIC DNA]</scope>
    <source>
        <strain evidence="3">SolTubOtavaFocal</strain>
        <tissue evidence="3">Leaves</tissue>
    </source>
</reference>
<dbReference type="InterPro" id="IPR036397">
    <property type="entry name" value="RNaseH_sf"/>
</dbReference>
<dbReference type="Gene3D" id="3.30.420.10">
    <property type="entry name" value="Ribonuclease H-like superfamily/Ribonuclease H"/>
    <property type="match status" value="1"/>
</dbReference>
<accession>A0ABQ7UTR4</accession>
<dbReference type="InterPro" id="IPR057670">
    <property type="entry name" value="SH3_retrovirus"/>
</dbReference>
<feature type="region of interest" description="Disordered" evidence="1">
    <location>
        <begin position="205"/>
        <end position="228"/>
    </location>
</feature>
<evidence type="ECO:0000313" key="4">
    <source>
        <dbReference type="Proteomes" id="UP000826656"/>
    </source>
</evidence>
<dbReference type="EMBL" id="JAIVGD010000018">
    <property type="protein sequence ID" value="KAH0754536.1"/>
    <property type="molecule type" value="Genomic_DNA"/>
</dbReference>